<evidence type="ECO:0000259" key="1">
    <source>
        <dbReference type="Pfam" id="PF08393"/>
    </source>
</evidence>
<feature type="domain" description="Dynein heavy chain linker" evidence="1">
    <location>
        <begin position="241"/>
        <end position="335"/>
    </location>
</feature>
<dbReference type="EMBL" id="OW152831">
    <property type="protein sequence ID" value="CAH2049383.1"/>
    <property type="molecule type" value="Genomic_DNA"/>
</dbReference>
<protein>
    <recommendedName>
        <fullName evidence="1">Dynein heavy chain linker domain-containing protein</fullName>
    </recommendedName>
</protein>
<reference evidence="2" key="1">
    <citation type="submission" date="2022-03" db="EMBL/GenBank/DDBJ databases">
        <authorList>
            <person name="Martin H S."/>
        </authorList>
    </citation>
    <scope>NUCLEOTIDE SEQUENCE</scope>
</reference>
<dbReference type="PANTHER" id="PTHR46532:SF13">
    <property type="entry name" value="CYTOPLASMIC DYNEIN 1 HEAVY CHAIN 1"/>
    <property type="match status" value="1"/>
</dbReference>
<organism evidence="2 3">
    <name type="scientific">Iphiclides podalirius</name>
    <name type="common">scarce swallowtail</name>
    <dbReference type="NCBI Taxonomy" id="110791"/>
    <lineage>
        <taxon>Eukaryota</taxon>
        <taxon>Metazoa</taxon>
        <taxon>Ecdysozoa</taxon>
        <taxon>Arthropoda</taxon>
        <taxon>Hexapoda</taxon>
        <taxon>Insecta</taxon>
        <taxon>Pterygota</taxon>
        <taxon>Neoptera</taxon>
        <taxon>Endopterygota</taxon>
        <taxon>Lepidoptera</taxon>
        <taxon>Glossata</taxon>
        <taxon>Ditrysia</taxon>
        <taxon>Papilionoidea</taxon>
        <taxon>Papilionidae</taxon>
        <taxon>Papilioninae</taxon>
        <taxon>Iphiclides</taxon>
    </lineage>
</organism>
<gene>
    <name evidence="2" type="ORF">IPOD504_LOCUS6792</name>
</gene>
<dbReference type="Pfam" id="PF12775">
    <property type="entry name" value="AAA_7"/>
    <property type="match status" value="1"/>
</dbReference>
<dbReference type="Gene3D" id="3.40.50.300">
    <property type="entry name" value="P-loop containing nucleotide triphosphate hydrolases"/>
    <property type="match status" value="1"/>
</dbReference>
<dbReference type="InterPro" id="IPR027417">
    <property type="entry name" value="P-loop_NTPase"/>
</dbReference>
<dbReference type="InterPro" id="IPR013602">
    <property type="entry name" value="Dynein_heavy_linker"/>
</dbReference>
<dbReference type="Proteomes" id="UP000837857">
    <property type="component" value="Chromosome 19"/>
</dbReference>
<dbReference type="SUPFAM" id="SSF52540">
    <property type="entry name" value="P-loop containing nucleoside triphosphate hydrolases"/>
    <property type="match status" value="2"/>
</dbReference>
<dbReference type="InterPro" id="IPR042228">
    <property type="entry name" value="Dynein_linker_3"/>
</dbReference>
<dbReference type="PANTHER" id="PTHR46532">
    <property type="entry name" value="MALE FERTILITY FACTOR KL5"/>
    <property type="match status" value="1"/>
</dbReference>
<feature type="non-terminal residue" evidence="2">
    <location>
        <position position="630"/>
    </location>
</feature>
<dbReference type="Gene3D" id="1.10.472.130">
    <property type="match status" value="1"/>
</dbReference>
<dbReference type="Pfam" id="PF08393">
    <property type="entry name" value="DHC_N2"/>
    <property type="match status" value="1"/>
</dbReference>
<proteinExistence type="predicted"/>
<evidence type="ECO:0000313" key="3">
    <source>
        <dbReference type="Proteomes" id="UP000837857"/>
    </source>
</evidence>
<dbReference type="Gene3D" id="3.20.180.20">
    <property type="entry name" value="Dynein heavy chain, N-terminal domain 2"/>
    <property type="match status" value="1"/>
</dbReference>
<name>A0ABN8I643_9NEOP</name>
<evidence type="ECO:0000313" key="2">
    <source>
        <dbReference type="EMBL" id="CAH2049383.1"/>
    </source>
</evidence>
<accession>A0ABN8I643</accession>
<dbReference type="InterPro" id="IPR026983">
    <property type="entry name" value="DHC"/>
</dbReference>
<sequence length="630" mass="70205">MGDSLDGSDSASEAQNVVVVEFQDFANYLRRAATVLLPEDDIVPPALNAALDEKVNQDCIRKFISDPQVPSLYVQRFSLKDGDKMAPSVEKKIAELEMGLLHLQQNIDIPEITLPVHPLVAAVIKRDIVKKKRDEHLKMVWRVSPSHKRLQARMEHMRRFRRHHEQLRTVMLRVQQRNLGVSGRIFAIESVRARSSKTGTILKLKVNFLPEIITLYKEVRNLKNLGFRYQVGVARAQTVTYRNLLTKLPGGSSPLENAYDAIEQKISQVREYVDEWLRFYFVGDEDLLEIIGNSKNIARLQKHFKKMFAGVAAIILNEDNTVINGIASREGEEVLQLYQICKLNHGLMMVGPSGSGKSTAWRVLLKALERLRNIPLEDGEEDSFSIVMAAPSAGGDQNATENILSPALQVSITGEWVPWSAKVPQIEVETHKVAAPDVVVPTLDTVRHEALLYTWLAEHKPLVLCGPPGSGKTMTLFSALRALPDMEVVGLNFSSATTPELLLKTFDHYCEYRKTPNGVVLAPVQVGKEFTSRMDLDSAEYAPPELFPAACGELGARPSHRDAVVNACVYVHLTLHRANARLAKRANRTMAITPRAKRLLSLSFSSSLALASLVADATRPRRPAGYTVQP</sequence>
<keyword evidence="3" id="KW-1185">Reference proteome</keyword>